<keyword evidence="2" id="KW-1185">Reference proteome</keyword>
<dbReference type="AlphaFoldDB" id="A0A1H8U678"/>
<reference evidence="2" key="1">
    <citation type="submission" date="2016-10" db="EMBL/GenBank/DDBJ databases">
        <authorList>
            <person name="Varghese N."/>
            <person name="Submissions S."/>
        </authorList>
    </citation>
    <scope>NUCLEOTIDE SEQUENCE [LARGE SCALE GENOMIC DNA]</scope>
    <source>
        <strain evidence="2">Gh-48</strain>
    </source>
</reference>
<accession>A0A1H8U678</accession>
<evidence type="ECO:0000313" key="2">
    <source>
        <dbReference type="Proteomes" id="UP000198942"/>
    </source>
</evidence>
<gene>
    <name evidence="1" type="ORF">SAMN05192574_11836</name>
</gene>
<evidence type="ECO:0000313" key="1">
    <source>
        <dbReference type="EMBL" id="SEO98586.1"/>
    </source>
</evidence>
<proteinExistence type="predicted"/>
<name>A0A1H8U678_9SPHI</name>
<dbReference type="Proteomes" id="UP000198942">
    <property type="component" value="Unassembled WGS sequence"/>
</dbReference>
<dbReference type="STRING" id="551995.SAMN05192574_11836"/>
<organism evidence="1 2">
    <name type="scientific">Mucilaginibacter gossypiicola</name>
    <dbReference type="NCBI Taxonomy" id="551995"/>
    <lineage>
        <taxon>Bacteria</taxon>
        <taxon>Pseudomonadati</taxon>
        <taxon>Bacteroidota</taxon>
        <taxon>Sphingobacteriia</taxon>
        <taxon>Sphingobacteriales</taxon>
        <taxon>Sphingobacteriaceae</taxon>
        <taxon>Mucilaginibacter</taxon>
    </lineage>
</organism>
<protein>
    <submittedName>
        <fullName evidence="1">Uncharacterized protein</fullName>
    </submittedName>
</protein>
<sequence>MISNRSFKVGYSYNAESVFLWGDETVINQLKQFAQTGV</sequence>
<dbReference type="EMBL" id="FOCL01000018">
    <property type="protein sequence ID" value="SEO98586.1"/>
    <property type="molecule type" value="Genomic_DNA"/>
</dbReference>